<keyword evidence="1" id="KW-0812">Transmembrane</keyword>
<dbReference type="EMBL" id="FOIB01000012">
    <property type="protein sequence ID" value="SEU37235.1"/>
    <property type="molecule type" value="Genomic_DNA"/>
</dbReference>
<comment type="caution">
    <text evidence="2">The sequence shown here is derived from an EMBL/GenBank/DDBJ whole genome shotgun (WGS) entry which is preliminary data.</text>
</comment>
<dbReference type="EMBL" id="BJXR01000085">
    <property type="protein sequence ID" value="GEN13532.1"/>
    <property type="molecule type" value="Genomic_DNA"/>
</dbReference>
<name>A0A511TJM0_MYXFU</name>
<evidence type="ECO:0000313" key="4">
    <source>
        <dbReference type="Proteomes" id="UP000183760"/>
    </source>
</evidence>
<feature type="transmembrane region" description="Helical" evidence="1">
    <location>
        <begin position="73"/>
        <end position="92"/>
    </location>
</feature>
<dbReference type="Proteomes" id="UP000321514">
    <property type="component" value="Unassembled WGS sequence"/>
</dbReference>
<dbReference type="RefSeq" id="WP_074958103.1">
    <property type="nucleotide sequence ID" value="NZ_BJXR01000085.1"/>
</dbReference>
<keyword evidence="1" id="KW-0472">Membrane</keyword>
<accession>A0A511TJM0</accession>
<sequence>MSFDVDRFRVEKRYRNTAPVSVLMEDLDLLGHFDERMAAQTRLWRGRSGLALKVGGACLLLALMMRLSFPWPAAVLAVSGAVSLLASLGLYLKSSGFAGCDLEDRRYLLPARLLRPLLRDIDPQEPVTLELDFQPIDHSSKSTRHGKTPTGWETSDYEDPWLSLQARLRDGTHLRLSLTEWLQKRIRTRRNPRGKYKTKQRSKSATFLQAQLRVKPERHPGLVQMRAQAQQAVKLPPKVKLSRLDVTEDKLAMRAHMDSEWKVEPDATRACLMMLLSLFQVLHASSARGKHLTSRAS</sequence>
<protein>
    <submittedName>
        <fullName evidence="2">Uncharacterized protein</fullName>
    </submittedName>
</protein>
<evidence type="ECO:0000313" key="5">
    <source>
        <dbReference type="Proteomes" id="UP000321514"/>
    </source>
</evidence>
<evidence type="ECO:0000256" key="1">
    <source>
        <dbReference type="SAM" id="Phobius"/>
    </source>
</evidence>
<evidence type="ECO:0000313" key="3">
    <source>
        <dbReference type="EMBL" id="SEU37235.1"/>
    </source>
</evidence>
<gene>
    <name evidence="2" type="ORF">MFU01_85690</name>
    <name evidence="3" type="ORF">SAMN05443572_11222</name>
</gene>
<dbReference type="OrthoDB" id="5509611at2"/>
<keyword evidence="4" id="KW-1185">Reference proteome</keyword>
<dbReference type="STRING" id="1334629.MFUL124B02_41500"/>
<dbReference type="AlphaFoldDB" id="A0A511TJM0"/>
<dbReference type="Proteomes" id="UP000183760">
    <property type="component" value="Unassembled WGS sequence"/>
</dbReference>
<feature type="transmembrane region" description="Helical" evidence="1">
    <location>
        <begin position="50"/>
        <end position="67"/>
    </location>
</feature>
<organism evidence="2 5">
    <name type="scientific">Myxococcus fulvus</name>
    <dbReference type="NCBI Taxonomy" id="33"/>
    <lineage>
        <taxon>Bacteria</taxon>
        <taxon>Pseudomonadati</taxon>
        <taxon>Myxococcota</taxon>
        <taxon>Myxococcia</taxon>
        <taxon>Myxococcales</taxon>
        <taxon>Cystobacterineae</taxon>
        <taxon>Myxococcaceae</taxon>
        <taxon>Myxococcus</taxon>
    </lineage>
</organism>
<reference evidence="2 5" key="2">
    <citation type="submission" date="2019-07" db="EMBL/GenBank/DDBJ databases">
        <title>Whole genome shotgun sequence of Myxococcus fulvus NBRC 100333.</title>
        <authorList>
            <person name="Hosoyama A."/>
            <person name="Uohara A."/>
            <person name="Ohji S."/>
            <person name="Ichikawa N."/>
        </authorList>
    </citation>
    <scope>NUCLEOTIDE SEQUENCE [LARGE SCALE GENOMIC DNA]</scope>
    <source>
        <strain evidence="2 5">NBRC 100333</strain>
    </source>
</reference>
<keyword evidence="1" id="KW-1133">Transmembrane helix</keyword>
<evidence type="ECO:0000313" key="2">
    <source>
        <dbReference type="EMBL" id="GEN13532.1"/>
    </source>
</evidence>
<proteinExistence type="predicted"/>
<reference evidence="3 4" key="1">
    <citation type="submission" date="2016-10" db="EMBL/GenBank/DDBJ databases">
        <authorList>
            <person name="Varghese N."/>
            <person name="Submissions S."/>
        </authorList>
    </citation>
    <scope>NUCLEOTIDE SEQUENCE [LARGE SCALE GENOMIC DNA]</scope>
    <source>
        <strain evidence="3 4">DSM 16525</strain>
    </source>
</reference>